<keyword evidence="7" id="KW-0997">Cell inner membrane</keyword>
<evidence type="ECO:0000256" key="2">
    <source>
        <dbReference type="ARBA" id="ARBA00004429"/>
    </source>
</evidence>
<dbReference type="HOGENOM" id="CLU_028799_0_2_6"/>
<sequence>MIRLISRAAVGTVPVDIITNLAAYAVPEIAMIMLPLTLFLACLITLGRICSDSEMVVMRSIGFSPANVMTIAMILAFFTSIVTAFNCIYLVPWASNAKETLMKQTENNPQFLPIESGKFSSMGGYNIYIENVEEKSDGEKNIANVFVMESPFANVGNSMTIADNGYLVHDENGVLWLELDKGSRFEVLTKDGTSNKAIFDKFRAPVAGSNSELQEDDSISSRDTFELLNSGEKRGIVEAQWRLSPIFAVFILTFIAIPLSMVNPRQGRFARLMPAILIYASYYMFLLSCRNMINSGSWPLYPGLFIVPVVFLFFVGIPLNLPRNFWKLLHSKKEAQ</sequence>
<evidence type="ECO:0000256" key="3">
    <source>
        <dbReference type="ARBA" id="ARBA00007725"/>
    </source>
</evidence>
<evidence type="ECO:0000313" key="14">
    <source>
        <dbReference type="Proteomes" id="UP000018458"/>
    </source>
</evidence>
<dbReference type="eggNOG" id="COG0795">
    <property type="taxonomic scope" value="Bacteria"/>
</dbReference>
<dbReference type="EMBL" id="AEVO01000142">
    <property type="protein sequence ID" value="EFY06251.1"/>
    <property type="molecule type" value="Genomic_DNA"/>
</dbReference>
<feature type="transmembrane region" description="Helical" evidence="12">
    <location>
        <begin position="29"/>
        <end position="47"/>
    </location>
</feature>
<dbReference type="GO" id="GO:0055085">
    <property type="term" value="P:transmembrane transport"/>
    <property type="evidence" value="ECO:0007669"/>
    <property type="project" value="InterPro"/>
</dbReference>
<dbReference type="Pfam" id="PF03739">
    <property type="entry name" value="LptF_LptG"/>
    <property type="match status" value="1"/>
</dbReference>
<comment type="subcellular location">
    <subcellularLocation>
        <location evidence="2">Cell inner membrane</location>
        <topology evidence="2">Multi-pass membrane protein</topology>
    </subcellularLocation>
</comment>
<evidence type="ECO:0000256" key="10">
    <source>
        <dbReference type="ARBA" id="ARBA00023136"/>
    </source>
</evidence>
<dbReference type="Proteomes" id="UP000018458">
    <property type="component" value="Unassembled WGS sequence"/>
</dbReference>
<dbReference type="InterPro" id="IPR030922">
    <property type="entry name" value="LptF"/>
</dbReference>
<dbReference type="GO" id="GO:0015920">
    <property type="term" value="P:lipopolysaccharide transport"/>
    <property type="evidence" value="ECO:0007669"/>
    <property type="project" value="TreeGrafter"/>
</dbReference>
<keyword evidence="6" id="KW-1003">Cell membrane</keyword>
<dbReference type="GO" id="GO:0043190">
    <property type="term" value="C:ATP-binding cassette (ABC) transporter complex"/>
    <property type="evidence" value="ECO:0007669"/>
    <property type="project" value="InterPro"/>
</dbReference>
<keyword evidence="10 12" id="KW-0472">Membrane</keyword>
<reference evidence="13 14" key="1">
    <citation type="submission" date="2011-01" db="EMBL/GenBank/DDBJ databases">
        <authorList>
            <person name="Weinstock G."/>
            <person name="Sodergren E."/>
            <person name="Clifton S."/>
            <person name="Fulton L."/>
            <person name="Fulton B."/>
            <person name="Courtney L."/>
            <person name="Fronick C."/>
            <person name="Harrison M."/>
            <person name="Strong C."/>
            <person name="Farmer C."/>
            <person name="Delahaunty K."/>
            <person name="Markovic C."/>
            <person name="Hall O."/>
            <person name="Minx P."/>
            <person name="Tomlinson C."/>
            <person name="Mitreva M."/>
            <person name="Hou S."/>
            <person name="Chen J."/>
            <person name="Wollam A."/>
            <person name="Pepin K.H."/>
            <person name="Johnson M."/>
            <person name="Bhonagiri V."/>
            <person name="Zhang X."/>
            <person name="Suruliraj S."/>
            <person name="Warren W."/>
            <person name="Chinwalla A."/>
            <person name="Mardis E.R."/>
            <person name="Wilson R.K."/>
        </authorList>
    </citation>
    <scope>NUCLEOTIDE SEQUENCE [LARGE SCALE GENOMIC DNA]</scope>
    <source>
        <strain evidence="14">DSM 22608 / JCM 16073 / KCTC 15190 / YIT 12066</strain>
    </source>
</reference>
<comment type="subunit">
    <text evidence="11">Component of the lipopolysaccharide transport and assembly complex. The LptBFG transporter is composed of two ATP-binding proteins (LptB) and two transmembrane proteins (LptF and LptG).</text>
</comment>
<evidence type="ECO:0000256" key="9">
    <source>
        <dbReference type="ARBA" id="ARBA00022989"/>
    </source>
</evidence>
<evidence type="ECO:0000256" key="11">
    <source>
        <dbReference type="ARBA" id="ARBA00026081"/>
    </source>
</evidence>
<protein>
    <recommendedName>
        <fullName evidence="4">Lipopolysaccharide export system permease protein LptF</fullName>
    </recommendedName>
</protein>
<evidence type="ECO:0000313" key="13">
    <source>
        <dbReference type="EMBL" id="EFY06251.1"/>
    </source>
</evidence>
<feature type="transmembrane region" description="Helical" evidence="12">
    <location>
        <begin position="243"/>
        <end position="262"/>
    </location>
</feature>
<comment type="caution">
    <text evidence="13">The sequence shown here is derived from an EMBL/GenBank/DDBJ whole genome shotgun (WGS) entry which is preliminary data.</text>
</comment>
<gene>
    <name evidence="13" type="ORF">HMPREF9444_02008</name>
</gene>
<feature type="transmembrane region" description="Helical" evidence="12">
    <location>
        <begin position="68"/>
        <end position="91"/>
    </location>
</feature>
<dbReference type="PANTHER" id="PTHR33529:SF7">
    <property type="entry name" value="LIPOPOLYSACCHARIDE EXPORT SYSTEM PERMEASE PROTEIN LPTF"/>
    <property type="match status" value="1"/>
</dbReference>
<evidence type="ECO:0000256" key="6">
    <source>
        <dbReference type="ARBA" id="ARBA00022475"/>
    </source>
</evidence>
<dbReference type="AlphaFoldDB" id="E8LML5"/>
<evidence type="ECO:0000256" key="5">
    <source>
        <dbReference type="ARBA" id="ARBA00022448"/>
    </source>
</evidence>
<keyword evidence="5" id="KW-0813">Transport</keyword>
<dbReference type="PANTHER" id="PTHR33529">
    <property type="entry name" value="SLR0882 PROTEIN-RELATED"/>
    <property type="match status" value="1"/>
</dbReference>
<organism evidence="13 14">
    <name type="scientific">Succinatimonas hippei (strain DSM 22608 / JCM 16073 / KCTC 15190 / YIT 12066)</name>
    <dbReference type="NCBI Taxonomy" id="762983"/>
    <lineage>
        <taxon>Bacteria</taxon>
        <taxon>Pseudomonadati</taxon>
        <taxon>Pseudomonadota</taxon>
        <taxon>Gammaproteobacteria</taxon>
        <taxon>Aeromonadales</taxon>
        <taxon>Succinivibrionaceae</taxon>
        <taxon>Succinatimonas</taxon>
    </lineage>
</organism>
<evidence type="ECO:0000256" key="12">
    <source>
        <dbReference type="SAM" id="Phobius"/>
    </source>
</evidence>
<evidence type="ECO:0000256" key="4">
    <source>
        <dbReference type="ARBA" id="ARBA00014213"/>
    </source>
</evidence>
<keyword evidence="9 12" id="KW-1133">Transmembrane helix</keyword>
<evidence type="ECO:0000256" key="1">
    <source>
        <dbReference type="ARBA" id="ARBA00002265"/>
    </source>
</evidence>
<name>E8LML5_SUCHY</name>
<evidence type="ECO:0000256" key="7">
    <source>
        <dbReference type="ARBA" id="ARBA00022519"/>
    </source>
</evidence>
<dbReference type="InterPro" id="IPR005495">
    <property type="entry name" value="LptG/LptF_permease"/>
</dbReference>
<dbReference type="STRING" id="762983.HMPREF9444_02008"/>
<comment type="similarity">
    <text evidence="3">Belongs to the LptF/LptG family.</text>
</comment>
<proteinExistence type="inferred from homology"/>
<evidence type="ECO:0000256" key="8">
    <source>
        <dbReference type="ARBA" id="ARBA00022692"/>
    </source>
</evidence>
<feature type="transmembrane region" description="Helical" evidence="12">
    <location>
        <begin position="269"/>
        <end position="288"/>
    </location>
</feature>
<keyword evidence="8 12" id="KW-0812">Transmembrane</keyword>
<accession>E8LML5</accession>
<dbReference type="NCBIfam" id="TIGR04407">
    <property type="entry name" value="LptF_YjgP"/>
    <property type="match status" value="1"/>
</dbReference>
<feature type="transmembrane region" description="Helical" evidence="12">
    <location>
        <begin position="300"/>
        <end position="321"/>
    </location>
</feature>
<comment type="function">
    <text evidence="1">Part of the ABC transporter complex LptBFG involved in the translocation of lipopolysaccharide (LPS) from the inner membrane to the outer membrane.</text>
</comment>
<keyword evidence="14" id="KW-1185">Reference proteome</keyword>